<dbReference type="Proteomes" id="UP001181347">
    <property type="component" value="Unassembled WGS sequence"/>
</dbReference>
<keyword evidence="2" id="KW-0808">Transferase</keyword>
<dbReference type="EMBL" id="JAWDES010000005">
    <property type="protein sequence ID" value="MDU0260699.1"/>
    <property type="molecule type" value="Genomic_DNA"/>
</dbReference>
<reference evidence="2" key="1">
    <citation type="submission" date="2023-10" db="EMBL/GenBank/DDBJ databases">
        <title>Genome Sequence of the Bacteria from From Gut Wall in Crohn's Disease.</title>
        <authorList>
            <person name="Rodriguez-Palacios A."/>
        </authorList>
    </citation>
    <scope>NUCLEOTIDE SEQUENCE</scope>
    <source>
        <strain evidence="2">CavFT-hAR58</strain>
    </source>
</reference>
<dbReference type="PROSITE" id="PS51186">
    <property type="entry name" value="GNAT"/>
    <property type="match status" value="1"/>
</dbReference>
<proteinExistence type="predicted"/>
<dbReference type="InterPro" id="IPR016181">
    <property type="entry name" value="Acyl_CoA_acyltransferase"/>
</dbReference>
<dbReference type="CDD" id="cd04301">
    <property type="entry name" value="NAT_SF"/>
    <property type="match status" value="1"/>
</dbReference>
<sequence>MTGKIVIRETVPADLAAIVEVHKKGFGYDKEAGLTAELLSDPTAEPTVSLLALRDGEAVGHILFTRCRIAGAEVQQPLFYILAPLAVVPSCQKQGVGGLLIAEGLQLLRERGAKLVFVLGHKEYYPRHGFIPGAEKLGFPAPYPILEKHADYWMAQALTDDGFSGPKGRVVCADALNRPEHWRE</sequence>
<dbReference type="SUPFAM" id="SSF55729">
    <property type="entry name" value="Acyl-CoA N-acyltransferases (Nat)"/>
    <property type="match status" value="1"/>
</dbReference>
<dbReference type="EC" id="2.3.1.-" evidence="2"/>
<feature type="domain" description="N-acetyltransferase" evidence="1">
    <location>
        <begin position="5"/>
        <end position="159"/>
    </location>
</feature>
<dbReference type="Pfam" id="PF00583">
    <property type="entry name" value="Acetyltransf_1"/>
    <property type="match status" value="1"/>
</dbReference>
<name>A0AAE4RXT1_9BACT</name>
<keyword evidence="2" id="KW-0012">Acyltransferase</keyword>
<comment type="caution">
    <text evidence="2">The sequence shown here is derived from an EMBL/GenBank/DDBJ whole genome shotgun (WGS) entry which is preliminary data.</text>
</comment>
<accession>A0AAE4RXT1</accession>
<dbReference type="GO" id="GO:0016747">
    <property type="term" value="F:acyltransferase activity, transferring groups other than amino-acyl groups"/>
    <property type="evidence" value="ECO:0007669"/>
    <property type="project" value="InterPro"/>
</dbReference>
<evidence type="ECO:0000259" key="1">
    <source>
        <dbReference type="PROSITE" id="PS51186"/>
    </source>
</evidence>
<dbReference type="AlphaFoldDB" id="A0AAE4RXT1"/>
<gene>
    <name evidence="2" type="ORF">RVH17_11415</name>
</gene>
<evidence type="ECO:0000313" key="2">
    <source>
        <dbReference type="EMBL" id="MDU0260699.1"/>
    </source>
</evidence>
<protein>
    <submittedName>
        <fullName evidence="2">N-acetyltransferase</fullName>
        <ecNumber evidence="2">2.3.1.-</ecNumber>
    </submittedName>
</protein>
<dbReference type="Gene3D" id="3.40.630.30">
    <property type="match status" value="1"/>
</dbReference>
<dbReference type="RefSeq" id="WP_022043774.1">
    <property type="nucleotide sequence ID" value="NZ_BAAFKU010000003.1"/>
</dbReference>
<evidence type="ECO:0000313" key="3">
    <source>
        <dbReference type="Proteomes" id="UP001181347"/>
    </source>
</evidence>
<organism evidence="2 3">
    <name type="scientific">Alistipes finegoldii</name>
    <dbReference type="NCBI Taxonomy" id="214856"/>
    <lineage>
        <taxon>Bacteria</taxon>
        <taxon>Pseudomonadati</taxon>
        <taxon>Bacteroidota</taxon>
        <taxon>Bacteroidia</taxon>
        <taxon>Bacteroidales</taxon>
        <taxon>Rikenellaceae</taxon>
        <taxon>Alistipes</taxon>
    </lineage>
</organism>
<dbReference type="InterPro" id="IPR000182">
    <property type="entry name" value="GNAT_dom"/>
</dbReference>